<evidence type="ECO:0000313" key="4">
    <source>
        <dbReference type="Proteomes" id="UP001165121"/>
    </source>
</evidence>
<organism evidence="3 4">
    <name type="scientific">Phytophthora fragariaefolia</name>
    <dbReference type="NCBI Taxonomy" id="1490495"/>
    <lineage>
        <taxon>Eukaryota</taxon>
        <taxon>Sar</taxon>
        <taxon>Stramenopiles</taxon>
        <taxon>Oomycota</taxon>
        <taxon>Peronosporomycetes</taxon>
        <taxon>Peronosporales</taxon>
        <taxon>Peronosporaceae</taxon>
        <taxon>Phytophthora</taxon>
    </lineage>
</organism>
<reference evidence="3" key="1">
    <citation type="submission" date="2023-04" db="EMBL/GenBank/DDBJ databases">
        <title>Phytophthora fragariaefolia NBRC 109709.</title>
        <authorList>
            <person name="Ichikawa N."/>
            <person name="Sato H."/>
            <person name="Tonouchi N."/>
        </authorList>
    </citation>
    <scope>NUCLEOTIDE SEQUENCE</scope>
    <source>
        <strain evidence="3">NBRC 109709</strain>
    </source>
</reference>
<dbReference type="SUPFAM" id="SSF56672">
    <property type="entry name" value="DNA/RNA polymerases"/>
    <property type="match status" value="1"/>
</dbReference>
<dbReference type="Pfam" id="PF17919">
    <property type="entry name" value="RT_RNaseH_2"/>
    <property type="match status" value="1"/>
</dbReference>
<dbReference type="InterPro" id="IPR043128">
    <property type="entry name" value="Rev_trsase/Diguanyl_cyclase"/>
</dbReference>
<dbReference type="Proteomes" id="UP001165121">
    <property type="component" value="Unassembled WGS sequence"/>
</dbReference>
<evidence type="ECO:0000259" key="2">
    <source>
        <dbReference type="Pfam" id="PF17919"/>
    </source>
</evidence>
<dbReference type="InterPro" id="IPR051320">
    <property type="entry name" value="Viral_Replic_Matur_Polypro"/>
</dbReference>
<dbReference type="Gene3D" id="2.40.70.10">
    <property type="entry name" value="Acid Proteases"/>
    <property type="match status" value="1"/>
</dbReference>
<protein>
    <submittedName>
        <fullName evidence="3">Unnamed protein product</fullName>
    </submittedName>
</protein>
<feature type="domain" description="Reverse transcriptase/retrotransposon-derived protein RNase H-like" evidence="2">
    <location>
        <begin position="645"/>
        <end position="709"/>
    </location>
</feature>
<dbReference type="Gene3D" id="3.10.10.10">
    <property type="entry name" value="HIV Type 1 Reverse Transcriptase, subunit A, domain 1"/>
    <property type="match status" value="1"/>
</dbReference>
<name>A0A9W6TGN1_9STRA</name>
<accession>A0A9W6TGN1</accession>
<dbReference type="CDD" id="cd00303">
    <property type="entry name" value="retropepsin_like"/>
    <property type="match status" value="1"/>
</dbReference>
<keyword evidence="4" id="KW-1185">Reference proteome</keyword>
<dbReference type="PANTHER" id="PTHR33064:SF37">
    <property type="entry name" value="RIBONUCLEASE H"/>
    <property type="match status" value="1"/>
</dbReference>
<dbReference type="PANTHER" id="PTHR33064">
    <property type="entry name" value="POL PROTEIN"/>
    <property type="match status" value="1"/>
</dbReference>
<proteinExistence type="predicted"/>
<dbReference type="InterPro" id="IPR041577">
    <property type="entry name" value="RT_RNaseH_2"/>
</dbReference>
<dbReference type="AlphaFoldDB" id="A0A9W6TGN1"/>
<dbReference type="Gene3D" id="3.30.70.270">
    <property type="match status" value="1"/>
</dbReference>
<comment type="caution">
    <text evidence="3">The sequence shown here is derived from an EMBL/GenBank/DDBJ whole genome shotgun (WGS) entry which is preliminary data.</text>
</comment>
<dbReference type="InterPro" id="IPR021109">
    <property type="entry name" value="Peptidase_aspartic_dom_sf"/>
</dbReference>
<dbReference type="SUPFAM" id="SSF50630">
    <property type="entry name" value="Acid proteases"/>
    <property type="match status" value="1"/>
</dbReference>
<dbReference type="InterPro" id="IPR043502">
    <property type="entry name" value="DNA/RNA_pol_sf"/>
</dbReference>
<evidence type="ECO:0000256" key="1">
    <source>
        <dbReference type="SAM" id="MobiDB-lite"/>
    </source>
</evidence>
<feature type="region of interest" description="Disordered" evidence="1">
    <location>
        <begin position="322"/>
        <end position="360"/>
    </location>
</feature>
<dbReference type="OrthoDB" id="124931at2759"/>
<evidence type="ECO:0000313" key="3">
    <source>
        <dbReference type="EMBL" id="GMF14697.1"/>
    </source>
</evidence>
<feature type="compositionally biased region" description="Basic and acidic residues" evidence="1">
    <location>
        <begin position="335"/>
        <end position="355"/>
    </location>
</feature>
<dbReference type="EMBL" id="BSXT01000011">
    <property type="protein sequence ID" value="GMF14697.1"/>
    <property type="molecule type" value="Genomic_DNA"/>
</dbReference>
<dbReference type="Pfam" id="PF13975">
    <property type="entry name" value="gag-asp_proteas"/>
    <property type="match status" value="1"/>
</dbReference>
<sequence>MKMWRIGRQMTISREAITLPRTTLTNMITTSRPPTTLNVELRQSGRTAGLRTAAVAETSLTEGSTATPATKALTDVVVNMDPVQHAEELTSFPLLFQALRFGVERHSKTWHDYQLKNVIKLLSGERLGWWSAQKFDKRVRMRALVQGAVNDARTRILLATGANVSVISERFAKQLRMREVRDHGRCTEIQGFTKGTMATTKRALARVTLGWNQVYEYELWVMDHGAGVGVVLGTDFMIPAGVRLELFHATARLPDEVEIPLIKTQRMADTREEGPHVPDGPTEVLTIPAHESRDYGPMRQPPADETHELWVRRTKELIPKCATATTEPSTEMEAEVVHQEETRPKPTAHSDRVSEGSEGTQLKLEGAYLAAATVSEDWGDRDASNASEHPAASTTLDYTGPHVQHPSLGVGQQVRVVKVLKGHERIVISSGNALPPSAYGVVCDFDVQGHPPIKQKARGIPLRHLKQLYELLMGLLKAGLIAFSDSPWASPIVIVLKKNGVDIRLCVDYTMVTSVTAIMEYAMTLVDELLTDMEKYLCDPRGDMFASGETDQSSLVPVFERRSFVDDICFGGESFDSCLETLDRLLSRFEECRISVSFTKRMFVQPTVDLLSHAVRFIQDFAVYGAALYQVREEDFGPGGDLPTAKRSFAALQAKVANAPILRHFDSAKEVHVMLFANDWALSTTLMQEHDGVMHPARFCGRVLKDNAARGSSGDSLIGR</sequence>
<gene>
    <name evidence="3" type="ORF">Pfra01_000014800</name>
</gene>